<evidence type="ECO:0000313" key="2">
    <source>
        <dbReference type="Proteomes" id="UP000250043"/>
    </source>
</evidence>
<evidence type="ECO:0000313" key="1">
    <source>
        <dbReference type="EMBL" id="OCH85729.1"/>
    </source>
</evidence>
<accession>A0A8E2ALV8</accession>
<gene>
    <name evidence="1" type="ORF">OBBRIDRAFT_287098</name>
</gene>
<name>A0A8E2ALV8_9APHY</name>
<dbReference type="AlphaFoldDB" id="A0A8E2ALV8"/>
<dbReference type="EMBL" id="KV722566">
    <property type="protein sequence ID" value="OCH85729.1"/>
    <property type="molecule type" value="Genomic_DNA"/>
</dbReference>
<protein>
    <submittedName>
        <fullName evidence="1">Uncharacterized protein</fullName>
    </submittedName>
</protein>
<proteinExistence type="predicted"/>
<keyword evidence="2" id="KW-1185">Reference proteome</keyword>
<dbReference type="Proteomes" id="UP000250043">
    <property type="component" value="Unassembled WGS sequence"/>
</dbReference>
<organism evidence="1 2">
    <name type="scientific">Obba rivulosa</name>
    <dbReference type="NCBI Taxonomy" id="1052685"/>
    <lineage>
        <taxon>Eukaryota</taxon>
        <taxon>Fungi</taxon>
        <taxon>Dikarya</taxon>
        <taxon>Basidiomycota</taxon>
        <taxon>Agaricomycotina</taxon>
        <taxon>Agaricomycetes</taxon>
        <taxon>Polyporales</taxon>
        <taxon>Gelatoporiaceae</taxon>
        <taxon>Obba</taxon>
    </lineage>
</organism>
<sequence>MPRRRWMASQCSDCSCDPVVMMGSRLIGAQSGIKRVLIRHTLEDERGRPRKA</sequence>
<reference evidence="1 2" key="1">
    <citation type="submission" date="2016-07" db="EMBL/GenBank/DDBJ databases">
        <title>Draft genome of the white-rot fungus Obba rivulosa 3A-2.</title>
        <authorList>
            <consortium name="DOE Joint Genome Institute"/>
            <person name="Miettinen O."/>
            <person name="Riley R."/>
            <person name="Acob R."/>
            <person name="Barry K."/>
            <person name="Cullen D."/>
            <person name="De Vries R."/>
            <person name="Hainaut M."/>
            <person name="Hatakka A."/>
            <person name="Henrissat B."/>
            <person name="Hilden K."/>
            <person name="Kuo R."/>
            <person name="Labutti K."/>
            <person name="Lipzen A."/>
            <person name="Makela M.R."/>
            <person name="Sandor L."/>
            <person name="Spatafora J.W."/>
            <person name="Grigoriev I.V."/>
            <person name="Hibbett D.S."/>
        </authorList>
    </citation>
    <scope>NUCLEOTIDE SEQUENCE [LARGE SCALE GENOMIC DNA]</scope>
    <source>
        <strain evidence="1 2">3A-2</strain>
    </source>
</reference>